<keyword evidence="3" id="KW-0479">Metal-binding</keyword>
<evidence type="ECO:0000313" key="6">
    <source>
        <dbReference type="Proteomes" id="UP000198894"/>
    </source>
</evidence>
<keyword evidence="4" id="KW-0460">Magnesium</keyword>
<dbReference type="RefSeq" id="WP_051695327.1">
    <property type="nucleotide sequence ID" value="NZ_CP183375.1"/>
</dbReference>
<dbReference type="AlphaFoldDB" id="A0A1G9DG78"/>
<dbReference type="InterPro" id="IPR006439">
    <property type="entry name" value="HAD-SF_hydro_IA"/>
</dbReference>
<dbReference type="InterPro" id="IPR051600">
    <property type="entry name" value="Beta-PGM-like"/>
</dbReference>
<dbReference type="EMBL" id="FNEE01000018">
    <property type="protein sequence ID" value="SDK62852.1"/>
    <property type="molecule type" value="Genomic_DNA"/>
</dbReference>
<dbReference type="InterPro" id="IPR036412">
    <property type="entry name" value="HAD-like_sf"/>
</dbReference>
<dbReference type="Gene3D" id="1.10.150.240">
    <property type="entry name" value="Putative phosphatase, domain 2"/>
    <property type="match status" value="1"/>
</dbReference>
<evidence type="ECO:0000256" key="3">
    <source>
        <dbReference type="ARBA" id="ARBA00022723"/>
    </source>
</evidence>
<evidence type="ECO:0000256" key="2">
    <source>
        <dbReference type="ARBA" id="ARBA00006171"/>
    </source>
</evidence>
<evidence type="ECO:0000313" key="5">
    <source>
        <dbReference type="EMBL" id="SDK62852.1"/>
    </source>
</evidence>
<dbReference type="SFLD" id="SFLDG01135">
    <property type="entry name" value="C1.5.6:_HAD__Beta-PGM__Phospha"/>
    <property type="match status" value="1"/>
</dbReference>
<evidence type="ECO:0000256" key="4">
    <source>
        <dbReference type="ARBA" id="ARBA00022842"/>
    </source>
</evidence>
<dbReference type="SFLD" id="SFLDS00003">
    <property type="entry name" value="Haloacid_Dehalogenase"/>
    <property type="match status" value="1"/>
</dbReference>
<gene>
    <name evidence="5" type="ORF">SAMN05428953_1184</name>
</gene>
<sequence>MNQQASYELVIFDCDGVLIDSETLASRIDAEELTRIGYPMSYSDVILRFTGLSSATMRKMIEEDWGRPLPSDFDVIVQSRIKESYQTELQAISGIDQLLHQLRLPRCVASSSAPDKLRLGLELTELWAYFHPHVFSSAMVKAGKPAPDLFLFAAAQMGTKAARCVVVEDSIAGVRAGVAAGMMVIGFTAGGHCHDDHGQRLLSAGAAVVARSAEELSVLLMTSEVQPNTKWQEADPVAAGAVR</sequence>
<dbReference type="NCBIfam" id="TIGR01509">
    <property type="entry name" value="HAD-SF-IA-v3"/>
    <property type="match status" value="1"/>
</dbReference>
<dbReference type="GO" id="GO:0046872">
    <property type="term" value="F:metal ion binding"/>
    <property type="evidence" value="ECO:0007669"/>
    <property type="project" value="UniProtKB-KW"/>
</dbReference>
<dbReference type="Proteomes" id="UP000198894">
    <property type="component" value="Unassembled WGS sequence"/>
</dbReference>
<dbReference type="CDD" id="cd07526">
    <property type="entry name" value="HAD_BPGM_like"/>
    <property type="match status" value="1"/>
</dbReference>
<dbReference type="GO" id="GO:0003824">
    <property type="term" value="F:catalytic activity"/>
    <property type="evidence" value="ECO:0007669"/>
    <property type="project" value="UniProtKB-ARBA"/>
</dbReference>
<reference evidence="6" key="1">
    <citation type="submission" date="2016-10" db="EMBL/GenBank/DDBJ databases">
        <authorList>
            <person name="Varghese N."/>
            <person name="Submissions S."/>
        </authorList>
    </citation>
    <scope>NUCLEOTIDE SEQUENCE [LARGE SCALE GENOMIC DNA]</scope>
    <source>
        <strain evidence="6">CGMCC 1.11022</strain>
    </source>
</reference>
<comment type="similarity">
    <text evidence="2">Belongs to the HAD-like hydrolase superfamily. CbbY/CbbZ/Gph/YieH family.</text>
</comment>
<proteinExistence type="inferred from homology"/>
<protein>
    <submittedName>
        <fullName evidence="5">Haloacid dehalogenase superfamily, subfamily IA, variant 3 with third motif having DD or ED</fullName>
    </submittedName>
</protein>
<accession>A0A1G9DG78</accession>
<dbReference type="SFLD" id="SFLDG01129">
    <property type="entry name" value="C1.5:_HAD__Beta-PGM__Phosphata"/>
    <property type="match status" value="1"/>
</dbReference>
<comment type="cofactor">
    <cofactor evidence="1">
        <name>Mg(2+)</name>
        <dbReference type="ChEBI" id="CHEBI:18420"/>
    </cofactor>
</comment>
<dbReference type="PANTHER" id="PTHR46193">
    <property type="entry name" value="6-PHOSPHOGLUCONATE PHOSPHATASE"/>
    <property type="match status" value="1"/>
</dbReference>
<dbReference type="InterPro" id="IPR023214">
    <property type="entry name" value="HAD_sf"/>
</dbReference>
<organism evidence="5 6">
    <name type="scientific">Mesorhizobium muleiense</name>
    <dbReference type="NCBI Taxonomy" id="1004279"/>
    <lineage>
        <taxon>Bacteria</taxon>
        <taxon>Pseudomonadati</taxon>
        <taxon>Pseudomonadota</taxon>
        <taxon>Alphaproteobacteria</taxon>
        <taxon>Hyphomicrobiales</taxon>
        <taxon>Phyllobacteriaceae</taxon>
        <taxon>Mesorhizobium</taxon>
    </lineage>
</organism>
<dbReference type="Gene3D" id="3.40.50.1000">
    <property type="entry name" value="HAD superfamily/HAD-like"/>
    <property type="match status" value="1"/>
</dbReference>
<dbReference type="PANTHER" id="PTHR46193:SF10">
    <property type="entry name" value="6-PHOSPHOGLUCONATE PHOSPHATASE"/>
    <property type="match status" value="1"/>
</dbReference>
<dbReference type="Pfam" id="PF00702">
    <property type="entry name" value="Hydrolase"/>
    <property type="match status" value="1"/>
</dbReference>
<keyword evidence="6" id="KW-1185">Reference proteome</keyword>
<evidence type="ECO:0000256" key="1">
    <source>
        <dbReference type="ARBA" id="ARBA00001946"/>
    </source>
</evidence>
<name>A0A1G9DG78_9HYPH</name>
<dbReference type="InterPro" id="IPR023198">
    <property type="entry name" value="PGP-like_dom2"/>
</dbReference>
<dbReference type="SUPFAM" id="SSF56784">
    <property type="entry name" value="HAD-like"/>
    <property type="match status" value="1"/>
</dbReference>